<evidence type="ECO:0000256" key="5">
    <source>
        <dbReference type="ARBA" id="ARBA00023136"/>
    </source>
</evidence>
<evidence type="ECO:0000313" key="13">
    <source>
        <dbReference type="Proteomes" id="UP000515150"/>
    </source>
</evidence>
<feature type="transmembrane region" description="Helical" evidence="11">
    <location>
        <begin position="599"/>
        <end position="619"/>
    </location>
</feature>
<evidence type="ECO:0000256" key="9">
    <source>
        <dbReference type="ARBA" id="ARBA00067561"/>
    </source>
</evidence>
<keyword evidence="2" id="KW-0217">Developmental protein</keyword>
<dbReference type="GO" id="GO:0016020">
    <property type="term" value="C:membrane"/>
    <property type="evidence" value="ECO:0007669"/>
    <property type="project" value="UniProtKB-SubCell"/>
</dbReference>
<dbReference type="FunFam" id="1.20.1640.10:FF:000009">
    <property type="entry name" value="Dispatched homolog 1 (Drosophila)"/>
    <property type="match status" value="1"/>
</dbReference>
<organism evidence="13 16">
    <name type="scientific">Betta splendens</name>
    <name type="common">Siamese fighting fish</name>
    <dbReference type="NCBI Taxonomy" id="158456"/>
    <lineage>
        <taxon>Eukaryota</taxon>
        <taxon>Metazoa</taxon>
        <taxon>Chordata</taxon>
        <taxon>Craniata</taxon>
        <taxon>Vertebrata</taxon>
        <taxon>Euteleostomi</taxon>
        <taxon>Actinopterygii</taxon>
        <taxon>Neopterygii</taxon>
        <taxon>Teleostei</taxon>
        <taxon>Neoteleostei</taxon>
        <taxon>Acanthomorphata</taxon>
        <taxon>Anabantaria</taxon>
        <taxon>Anabantiformes</taxon>
        <taxon>Anabantoidei</taxon>
        <taxon>Osphronemidae</taxon>
        <taxon>Betta</taxon>
    </lineage>
</organism>
<keyword evidence="5 11" id="KW-0472">Membrane</keyword>
<feature type="region of interest" description="Disordered" evidence="10">
    <location>
        <begin position="1313"/>
        <end position="1332"/>
    </location>
</feature>
<accession>A0A6P7LQ93</accession>
<dbReference type="InterPro" id="IPR004869">
    <property type="entry name" value="MMPL_dom"/>
</dbReference>
<evidence type="ECO:0000313" key="17">
    <source>
        <dbReference type="RefSeq" id="XP_028997007.1"/>
    </source>
</evidence>
<keyword evidence="13" id="KW-1185">Reference proteome</keyword>
<dbReference type="GO" id="GO:0008015">
    <property type="term" value="P:blood circulation"/>
    <property type="evidence" value="ECO:0007669"/>
    <property type="project" value="Ensembl"/>
</dbReference>
<name>A0A6P7LQ93_BETSP</name>
<protein>
    <recommendedName>
        <fullName evidence="9">Protein dispatched homolog 1</fullName>
    </recommendedName>
</protein>
<feature type="region of interest" description="Disordered" evidence="10">
    <location>
        <begin position="1410"/>
        <end position="1456"/>
    </location>
</feature>
<evidence type="ECO:0000313" key="16">
    <source>
        <dbReference type="RefSeq" id="XP_028997006.1"/>
    </source>
</evidence>
<dbReference type="RefSeq" id="XP_028997004.1">
    <property type="nucleotide sequence ID" value="XM_029141171.3"/>
</dbReference>
<evidence type="ECO:0000256" key="10">
    <source>
        <dbReference type="SAM" id="MobiDB-lite"/>
    </source>
</evidence>
<evidence type="ECO:0000313" key="19">
    <source>
        <dbReference type="RefSeq" id="XP_040925424.1"/>
    </source>
</evidence>
<dbReference type="GO" id="GO:0007519">
    <property type="term" value="P:skeletal muscle tissue development"/>
    <property type="evidence" value="ECO:0007669"/>
    <property type="project" value="Ensembl"/>
</dbReference>
<feature type="compositionally biased region" description="Basic and acidic residues" evidence="10">
    <location>
        <begin position="54"/>
        <end position="65"/>
    </location>
</feature>
<proteinExistence type="inferred from homology"/>
<evidence type="ECO:0000256" key="4">
    <source>
        <dbReference type="ARBA" id="ARBA00022989"/>
    </source>
</evidence>
<evidence type="ECO:0000313" key="18">
    <source>
        <dbReference type="RefSeq" id="XP_028997008.1"/>
    </source>
</evidence>
<evidence type="ECO:0000256" key="7">
    <source>
        <dbReference type="ARBA" id="ARBA00038046"/>
    </source>
</evidence>
<dbReference type="RefSeq" id="XP_028997005.1">
    <property type="nucleotide sequence ID" value="XM_029141172.3"/>
</dbReference>
<dbReference type="FunFam" id="1.20.1640.10:FF:000011">
    <property type="entry name" value="Dispatched RND transporter family member 1"/>
    <property type="match status" value="1"/>
</dbReference>
<dbReference type="GO" id="GO:0048701">
    <property type="term" value="P:embryonic cranial skeleton morphogenesis"/>
    <property type="evidence" value="ECO:0007669"/>
    <property type="project" value="Ensembl"/>
</dbReference>
<feature type="compositionally biased region" description="Polar residues" evidence="10">
    <location>
        <begin position="28"/>
        <end position="50"/>
    </location>
</feature>
<keyword evidence="6" id="KW-0325">Glycoprotein</keyword>
<dbReference type="RefSeq" id="XP_040925424.1">
    <property type="nucleotide sequence ID" value="XM_041069490.2"/>
</dbReference>
<feature type="region of interest" description="Disordered" evidence="10">
    <location>
        <begin position="1519"/>
        <end position="1544"/>
    </location>
</feature>
<dbReference type="InterPro" id="IPR052081">
    <property type="entry name" value="Dispatched_Hh_regulator"/>
</dbReference>
<dbReference type="InterPro" id="IPR000731">
    <property type="entry name" value="SSD"/>
</dbReference>
<reference evidence="14 15" key="1">
    <citation type="submission" date="2025-04" db="UniProtKB">
        <authorList>
            <consortium name="RefSeq"/>
        </authorList>
    </citation>
    <scope>IDENTIFICATION</scope>
</reference>
<dbReference type="RefSeq" id="XP_055362127.1">
    <property type="nucleotide sequence ID" value="XM_055506152.1"/>
</dbReference>
<dbReference type="GO" id="GO:0007224">
    <property type="term" value="P:smoothened signaling pathway"/>
    <property type="evidence" value="ECO:0007669"/>
    <property type="project" value="Ensembl"/>
</dbReference>
<feature type="compositionally biased region" description="Polar residues" evidence="10">
    <location>
        <begin position="66"/>
        <end position="108"/>
    </location>
</feature>
<evidence type="ECO:0000256" key="2">
    <source>
        <dbReference type="ARBA" id="ARBA00022473"/>
    </source>
</evidence>
<feature type="transmembrane region" description="Helical" evidence="11">
    <location>
        <begin position="639"/>
        <end position="663"/>
    </location>
</feature>
<dbReference type="GO" id="GO:0031290">
    <property type="term" value="P:retinal ganglion cell axon guidance"/>
    <property type="evidence" value="ECO:0007669"/>
    <property type="project" value="Ensembl"/>
</dbReference>
<feature type="transmembrane region" description="Helical" evidence="11">
    <location>
        <begin position="231"/>
        <end position="253"/>
    </location>
</feature>
<feature type="region of interest" description="Disordered" evidence="10">
    <location>
        <begin position="1571"/>
        <end position="1593"/>
    </location>
</feature>
<feature type="transmembrane region" description="Helical" evidence="11">
    <location>
        <begin position="1122"/>
        <end position="1139"/>
    </location>
</feature>
<dbReference type="PROSITE" id="PS50156">
    <property type="entry name" value="SSD"/>
    <property type="match status" value="1"/>
</dbReference>
<keyword evidence="4 11" id="KW-1133">Transmembrane helix</keyword>
<dbReference type="GO" id="GO:0021984">
    <property type="term" value="P:adenohypophysis development"/>
    <property type="evidence" value="ECO:0007669"/>
    <property type="project" value="Ensembl"/>
</dbReference>
<dbReference type="Gene3D" id="1.20.1640.10">
    <property type="entry name" value="Multidrug efflux transporter AcrB transmembrane domain"/>
    <property type="match status" value="2"/>
</dbReference>
<feature type="compositionally biased region" description="Polar residues" evidence="10">
    <location>
        <begin position="1200"/>
        <end position="1209"/>
    </location>
</feature>
<dbReference type="RefSeq" id="XP_028997006.1">
    <property type="nucleotide sequence ID" value="XM_029141173.3"/>
</dbReference>
<dbReference type="RefSeq" id="XP_028997008.1">
    <property type="nucleotide sequence ID" value="XM_029141175.3"/>
</dbReference>
<dbReference type="KEGG" id="bspl:114849585"/>
<dbReference type="GO" id="GO:0042694">
    <property type="term" value="P:muscle cell fate specification"/>
    <property type="evidence" value="ECO:0007669"/>
    <property type="project" value="Ensembl"/>
</dbReference>
<dbReference type="GO" id="GO:0048839">
    <property type="term" value="P:inner ear development"/>
    <property type="evidence" value="ECO:0007669"/>
    <property type="project" value="Ensembl"/>
</dbReference>
<keyword evidence="3 11" id="KW-0812">Transmembrane</keyword>
<evidence type="ECO:0000313" key="20">
    <source>
        <dbReference type="RefSeq" id="XP_055362127.1"/>
    </source>
</evidence>
<evidence type="ECO:0000256" key="11">
    <source>
        <dbReference type="SAM" id="Phobius"/>
    </source>
</evidence>
<dbReference type="Pfam" id="PF03176">
    <property type="entry name" value="MMPL"/>
    <property type="match status" value="1"/>
</dbReference>
<comment type="subcellular location">
    <subcellularLocation>
        <location evidence="1">Membrane</location>
        <topology evidence="1">Multi-pass membrane protein</topology>
    </subcellularLocation>
</comment>
<dbReference type="RefSeq" id="XP_028997007.1">
    <property type="nucleotide sequence ID" value="XM_029141174.3"/>
</dbReference>
<feature type="domain" description="SSD" evidence="12">
    <location>
        <begin position="566"/>
        <end position="700"/>
    </location>
</feature>
<sequence length="1593" mass="177276">MALGDENEEPLALANGGHHPVSGDGNLPFSSSTQVSNGQDPLTAATSSDCLTADGDKDVSAKDTASEVQQRSHVVQRTNRLNQNGSLRNLPSSSTATFSPTHTDTQKQAKGHPLSALTPSSPASPLQALPLCCQHCHFHSTLCCPCGQQECPFFQSSTTGPGPGSVHHPGTSTSCSSCLSACTYSHPSSPLCLHHHHHQRWQEHHQSHTPGLSPTRPFRFPKSYAELIADWPVVVLGVCTVLIVVCALVGILVPDLPDFSDPLLGFEPRGTAIGQRLVTWNNMVKNTGYKATLANYPFKYADEQAKSHQETRWPEDHLGRDKRQAEWDFSKEFFCDVPGDRYSRLVFASADGKNLWNIQAIKSMCNLDNTRVRSHRDYWSLCQRTNDASCCPSWTLGNYIALLNNRTSCQKITERDASHTLKILRSCAKYYHNGTLGPDCWDMALRRKDQLKCSSVPRKCTKYNAIYQILHFLVDKDFLSAKSLDFSLPVLKYSMLFSPTEKGESMMNIYLDNFENWNTSDGVTTVTGIEFGIKHDLFQDYLLTDTVYPAIAIVIVLLVMCVYTRSIFITLMTIIAIISSLIVSYFLYRMVFNFEFFPFMNLTALIILVGIGADDAFVLCDVWNYTKFDKPHAELAETVGVALQHAALSMFVTSFTTAAAFYANYVSNITAIRCFGVYAGTAILINYILMVTWLPAVVVLHERYLPNMFPCSKPPDQQRAFCTQMFWTGLCQKANKCLFTISEGSRIFFEKVLPCIVIKLRYLWLFWFLAITVGGAYVVCVNPKMKLPSLELAEFQVFRASHPFERYDAEYKKLFMFERVHHGEDLHMPITIIWGVTPVDNGDPLNPKNKGKLMLDKSFNISSPASQVWILTFCQKLRNQSFIFQSEEQDFTSCFIETFKQWMENQDCVEGSVYPCCSQSTFPYKPEVFELCIKRAIMELDRSTTYHLDSKTPGPRFDINDTIRAIVLEFQSTYLFTLAYEKMYQFYREVDAWIAEELRDAPAGLSHGWFISNLDFYDLQDSLSDGTLVAMALSVAVAFSVMLLTTWNVIISLYAILSIAGTIFVTVGSLVLLGWELNILESVTISVAVGLSVDFAVHYGVAYRLAPEPDREGKVVFSLSRMGSAIAMAALTTFVAGAMMMPSTVLAYTQLGTFMMLIMCISWAFATFFFQCMCRCLGPQGTWGQIPLPKRLQCQAFDEATSTNPSSQGKGHGKYQLDSKGGEVEHYELEPLASTQKTDKSQEEHEVCSQLFNGTPPQHHSSLYSHIHYKGQTETGRVGPGNGQVATLSTPSRCQYSQNTNCTCGDTPPPPQQWTAHSCAQPPQDAPSCPSTPQLYSLSRYTPSKQNVLPSHLDPAYTQMDCHMHYVHCTPAHIHHCSQARLIPPRQGPAHSCHLRKYCIQNPSLHTGLAREQRSTTAASNQCTAPGPVSAPESTGQEEEHRPETSTSGADIGQNNCSQAPTKPNTLCPFPSVGSPHTTCHEKDKARERDHCCGNNHVYAATTQTATLTDACRKIPGNQEKTESASVTREGSVQKCKRNSKKERASSTSPKKFCLFNRTLKVKCNSASECNVPKSETGVPPSAVNANPTESLC</sequence>
<dbReference type="SUPFAM" id="SSF82866">
    <property type="entry name" value="Multidrug efflux transporter AcrB transmembrane domain"/>
    <property type="match status" value="2"/>
</dbReference>
<dbReference type="PANTHER" id="PTHR45951">
    <property type="entry name" value="PROTEIN DISPATCHED-RELATED"/>
    <property type="match status" value="1"/>
</dbReference>
<dbReference type="Proteomes" id="UP000515150">
    <property type="component" value="Chromosome 24"/>
</dbReference>
<comment type="function">
    <text evidence="8">Functions in hedgehog (Hh) signaling. Regulates the release and extracellular accumulation of cholesterol-modified hedgehog proteins and is hence required for effective production of the Hh signal. Synergizes with SCUBE2 to cause an increase in SHH secretion.</text>
</comment>
<dbReference type="GeneID" id="114849585"/>
<evidence type="ECO:0000256" key="1">
    <source>
        <dbReference type="ARBA" id="ARBA00004141"/>
    </source>
</evidence>
<feature type="region of interest" description="Disordered" evidence="10">
    <location>
        <begin position="1233"/>
        <end position="1252"/>
    </location>
</feature>
<feature type="transmembrane region" description="Helical" evidence="11">
    <location>
        <begin position="541"/>
        <end position="560"/>
    </location>
</feature>
<feature type="compositionally biased region" description="Basic and acidic residues" evidence="10">
    <location>
        <begin position="1237"/>
        <end position="1247"/>
    </location>
</feature>
<gene>
    <name evidence="14 15 16 17 18 19 20" type="primary">disp1</name>
</gene>
<feature type="transmembrane region" description="Helical" evidence="11">
    <location>
        <begin position="675"/>
        <end position="700"/>
    </location>
</feature>
<dbReference type="GO" id="GO:0009952">
    <property type="term" value="P:anterior/posterior pattern specification"/>
    <property type="evidence" value="ECO:0007669"/>
    <property type="project" value="Ensembl"/>
</dbReference>
<evidence type="ECO:0000256" key="8">
    <source>
        <dbReference type="ARBA" id="ARBA00060153"/>
    </source>
</evidence>
<feature type="compositionally biased region" description="Polar residues" evidence="10">
    <location>
        <begin position="1415"/>
        <end position="1424"/>
    </location>
</feature>
<feature type="transmembrane region" description="Helical" evidence="11">
    <location>
        <begin position="762"/>
        <end position="780"/>
    </location>
</feature>
<dbReference type="GO" id="GO:1904680">
    <property type="term" value="F:peptide transmembrane transporter activity"/>
    <property type="evidence" value="ECO:0007669"/>
    <property type="project" value="TreeGrafter"/>
</dbReference>
<dbReference type="GeneTree" id="ENSGT00940000157407"/>
<dbReference type="InterPro" id="IPR053958">
    <property type="entry name" value="HMGCR/SNAP/NPC1-like_SSD"/>
</dbReference>
<dbReference type="Pfam" id="PF12349">
    <property type="entry name" value="Sterol-sensing"/>
    <property type="match status" value="1"/>
</dbReference>
<feature type="compositionally biased region" description="Polar residues" evidence="10">
    <location>
        <begin position="1445"/>
        <end position="1456"/>
    </location>
</feature>
<feature type="transmembrane region" description="Helical" evidence="11">
    <location>
        <begin position="1151"/>
        <end position="1170"/>
    </location>
</feature>
<feature type="region of interest" description="Disordered" evidence="10">
    <location>
        <begin position="1"/>
        <end position="121"/>
    </location>
</feature>
<evidence type="ECO:0000256" key="6">
    <source>
        <dbReference type="ARBA" id="ARBA00023180"/>
    </source>
</evidence>
<dbReference type="OrthoDB" id="193905at2759"/>
<evidence type="ECO:0000313" key="15">
    <source>
        <dbReference type="RefSeq" id="XP_028997005.1"/>
    </source>
</evidence>
<feature type="compositionally biased region" description="Polar residues" evidence="10">
    <location>
        <begin position="1584"/>
        <end position="1593"/>
    </location>
</feature>
<dbReference type="CTD" id="84976"/>
<feature type="transmembrane region" description="Helical" evidence="11">
    <location>
        <begin position="1028"/>
        <end position="1047"/>
    </location>
</feature>
<feature type="transmembrane region" description="Helical" evidence="11">
    <location>
        <begin position="1082"/>
        <end position="1102"/>
    </location>
</feature>
<evidence type="ECO:0000256" key="3">
    <source>
        <dbReference type="ARBA" id="ARBA00022692"/>
    </source>
</evidence>
<evidence type="ECO:0000313" key="14">
    <source>
        <dbReference type="RefSeq" id="XP_028997004.1"/>
    </source>
</evidence>
<evidence type="ECO:0000259" key="12">
    <source>
        <dbReference type="PROSITE" id="PS50156"/>
    </source>
</evidence>
<feature type="transmembrane region" description="Helical" evidence="11">
    <location>
        <begin position="566"/>
        <end position="587"/>
    </location>
</feature>
<comment type="similarity">
    <text evidence="7">Belongs to the dispatched family.</text>
</comment>
<dbReference type="PANTHER" id="PTHR45951:SF4">
    <property type="entry name" value="PROTEIN DISPATCHED HOMOLOG 1"/>
    <property type="match status" value="1"/>
</dbReference>
<feature type="transmembrane region" description="Helical" evidence="11">
    <location>
        <begin position="1053"/>
        <end position="1075"/>
    </location>
</feature>
<feature type="region of interest" description="Disordered" evidence="10">
    <location>
        <begin position="1199"/>
        <end position="1220"/>
    </location>
</feature>